<dbReference type="InterPro" id="IPR050109">
    <property type="entry name" value="HTH-type_TetR-like_transc_reg"/>
</dbReference>
<dbReference type="Pfam" id="PF00440">
    <property type="entry name" value="TetR_N"/>
    <property type="match status" value="1"/>
</dbReference>
<dbReference type="Proteomes" id="UP000317484">
    <property type="component" value="Unassembled WGS sequence"/>
</dbReference>
<keyword evidence="1" id="KW-0805">Transcription regulation</keyword>
<dbReference type="GO" id="GO:0003700">
    <property type="term" value="F:DNA-binding transcription factor activity"/>
    <property type="evidence" value="ECO:0007669"/>
    <property type="project" value="TreeGrafter"/>
</dbReference>
<dbReference type="PANTHER" id="PTHR30055:SF234">
    <property type="entry name" value="HTH-TYPE TRANSCRIPTIONAL REGULATOR BETI"/>
    <property type="match status" value="1"/>
</dbReference>
<evidence type="ECO:0000256" key="4">
    <source>
        <dbReference type="PROSITE-ProRule" id="PRU00335"/>
    </source>
</evidence>
<feature type="domain" description="HTH tetR-type" evidence="6">
    <location>
        <begin position="16"/>
        <end position="75"/>
    </location>
</feature>
<evidence type="ECO:0000313" key="8">
    <source>
        <dbReference type="Proteomes" id="UP000317484"/>
    </source>
</evidence>
<feature type="region of interest" description="Disordered" evidence="5">
    <location>
        <begin position="191"/>
        <end position="219"/>
    </location>
</feature>
<dbReference type="Pfam" id="PF21597">
    <property type="entry name" value="TetR_C_43"/>
    <property type="match status" value="1"/>
</dbReference>
<dbReference type="SUPFAM" id="SSF46689">
    <property type="entry name" value="Homeodomain-like"/>
    <property type="match status" value="1"/>
</dbReference>
<keyword evidence="2 4" id="KW-0238">DNA-binding</keyword>
<feature type="DNA-binding region" description="H-T-H motif" evidence="4">
    <location>
        <begin position="38"/>
        <end position="57"/>
    </location>
</feature>
<gene>
    <name evidence="7" type="ORF">SAMN06273567_101693</name>
</gene>
<feature type="compositionally biased region" description="Basic and acidic residues" evidence="5">
    <location>
        <begin position="204"/>
        <end position="219"/>
    </location>
</feature>
<dbReference type="SUPFAM" id="SSF48498">
    <property type="entry name" value="Tetracyclin repressor-like, C-terminal domain"/>
    <property type="match status" value="1"/>
</dbReference>
<dbReference type="Gene3D" id="1.10.357.10">
    <property type="entry name" value="Tetracycline Repressor, domain 2"/>
    <property type="match status" value="1"/>
</dbReference>
<keyword evidence="8" id="KW-1185">Reference proteome</keyword>
<evidence type="ECO:0000259" key="6">
    <source>
        <dbReference type="PROSITE" id="PS50977"/>
    </source>
</evidence>
<dbReference type="InterPro" id="IPR036271">
    <property type="entry name" value="Tet_transcr_reg_TetR-rel_C_sf"/>
</dbReference>
<protein>
    <submittedName>
        <fullName evidence="7">Transcriptional regulator, TetR family</fullName>
    </submittedName>
</protein>
<feature type="compositionally biased region" description="Low complexity" evidence="5">
    <location>
        <begin position="191"/>
        <end position="203"/>
    </location>
</feature>
<evidence type="ECO:0000256" key="3">
    <source>
        <dbReference type="ARBA" id="ARBA00023163"/>
    </source>
</evidence>
<sequence length="219" mass="23406">MAGEVRETRPLRADARRNAEQLLAAARDVVVERGAGAPLDEIARRAGVGIATLYRRFPDRSALLRAVVLDALERTARAAAAALSEETDGFAALVRYMHAALDARVSAVIPLVLDILDPADDDLQSAREASAGLVQRVVDEAHADGSLPADVTFGDIGTLLVRLSRPLPGPVPPALDEELAHRHLDLLVEGLRPSPGRRAPGGPRLERADLRGLQEEARP</sequence>
<organism evidence="7 8">
    <name type="scientific">Geodermatophilus aquaeductus</name>
    <dbReference type="NCBI Taxonomy" id="1564161"/>
    <lineage>
        <taxon>Bacteria</taxon>
        <taxon>Bacillati</taxon>
        <taxon>Actinomycetota</taxon>
        <taxon>Actinomycetes</taxon>
        <taxon>Geodermatophilales</taxon>
        <taxon>Geodermatophilaceae</taxon>
        <taxon>Geodermatophilus</taxon>
    </lineage>
</organism>
<evidence type="ECO:0000256" key="2">
    <source>
        <dbReference type="ARBA" id="ARBA00023125"/>
    </source>
</evidence>
<evidence type="ECO:0000256" key="1">
    <source>
        <dbReference type="ARBA" id="ARBA00023015"/>
    </source>
</evidence>
<accession>A0A521BEB0</accession>
<dbReference type="RefSeq" id="WP_142456910.1">
    <property type="nucleotide sequence ID" value="NZ_FXTJ01000001.1"/>
</dbReference>
<dbReference type="PANTHER" id="PTHR30055">
    <property type="entry name" value="HTH-TYPE TRANSCRIPTIONAL REGULATOR RUTR"/>
    <property type="match status" value="1"/>
</dbReference>
<dbReference type="InterPro" id="IPR001647">
    <property type="entry name" value="HTH_TetR"/>
</dbReference>
<dbReference type="PROSITE" id="PS50977">
    <property type="entry name" value="HTH_TETR_2"/>
    <property type="match status" value="1"/>
</dbReference>
<name>A0A521BEB0_9ACTN</name>
<reference evidence="7 8" key="1">
    <citation type="submission" date="2017-05" db="EMBL/GenBank/DDBJ databases">
        <authorList>
            <person name="Varghese N."/>
            <person name="Submissions S."/>
        </authorList>
    </citation>
    <scope>NUCLEOTIDE SEQUENCE [LARGE SCALE GENOMIC DNA]</scope>
    <source>
        <strain evidence="7 8">DSM 46834</strain>
    </source>
</reference>
<dbReference type="AlphaFoldDB" id="A0A521BEB0"/>
<dbReference type="PRINTS" id="PR00455">
    <property type="entry name" value="HTHTETR"/>
</dbReference>
<dbReference type="InterPro" id="IPR049445">
    <property type="entry name" value="TetR_SbtR-like_C"/>
</dbReference>
<evidence type="ECO:0000313" key="7">
    <source>
        <dbReference type="EMBL" id="SMO45399.1"/>
    </source>
</evidence>
<dbReference type="GO" id="GO:0000976">
    <property type="term" value="F:transcription cis-regulatory region binding"/>
    <property type="evidence" value="ECO:0007669"/>
    <property type="project" value="TreeGrafter"/>
</dbReference>
<keyword evidence="3" id="KW-0804">Transcription</keyword>
<evidence type="ECO:0000256" key="5">
    <source>
        <dbReference type="SAM" id="MobiDB-lite"/>
    </source>
</evidence>
<dbReference type="InterPro" id="IPR009057">
    <property type="entry name" value="Homeodomain-like_sf"/>
</dbReference>
<proteinExistence type="predicted"/>
<dbReference type="EMBL" id="FXTJ01000001">
    <property type="protein sequence ID" value="SMO45399.1"/>
    <property type="molecule type" value="Genomic_DNA"/>
</dbReference>